<evidence type="ECO:0000256" key="2">
    <source>
        <dbReference type="ARBA" id="ARBA00008432"/>
    </source>
</evidence>
<feature type="transmembrane region" description="Helical" evidence="7">
    <location>
        <begin position="401"/>
        <end position="425"/>
    </location>
</feature>
<feature type="transmembrane region" description="Helical" evidence="7">
    <location>
        <begin position="437"/>
        <end position="456"/>
    </location>
</feature>
<proteinExistence type="inferred from homology"/>
<dbReference type="Proteomes" id="UP000242146">
    <property type="component" value="Unassembled WGS sequence"/>
</dbReference>
<evidence type="ECO:0000256" key="5">
    <source>
        <dbReference type="ARBA" id="ARBA00023063"/>
    </source>
</evidence>
<feature type="transmembrane region" description="Helical" evidence="7">
    <location>
        <begin position="189"/>
        <end position="212"/>
    </location>
</feature>
<dbReference type="InterPro" id="IPR020846">
    <property type="entry name" value="MFS_dom"/>
</dbReference>
<feature type="transmembrane region" description="Helical" evidence="7">
    <location>
        <begin position="122"/>
        <end position="143"/>
    </location>
</feature>
<dbReference type="AlphaFoldDB" id="A0A1X2G569"/>
<dbReference type="STRING" id="101127.A0A1X2G569"/>
<comment type="similarity">
    <text evidence="2">Belongs to the major facilitator superfamily. Nitrate/nitrite porter (TC 2.A.1.8) family.</text>
</comment>
<comment type="caution">
    <text evidence="9">The sequence shown here is derived from an EMBL/GenBank/DDBJ whole genome shotgun (WGS) entry which is preliminary data.</text>
</comment>
<feature type="transmembrane region" description="Helical" evidence="7">
    <location>
        <begin position="375"/>
        <end position="395"/>
    </location>
</feature>
<dbReference type="GO" id="GO:0016020">
    <property type="term" value="C:membrane"/>
    <property type="evidence" value="ECO:0007669"/>
    <property type="project" value="UniProtKB-SubCell"/>
</dbReference>
<dbReference type="InterPro" id="IPR044772">
    <property type="entry name" value="NO3_transporter"/>
</dbReference>
<dbReference type="InterPro" id="IPR011701">
    <property type="entry name" value="MFS"/>
</dbReference>
<keyword evidence="6 7" id="KW-0472">Membrane</keyword>
<gene>
    <name evidence="9" type="ORF">DM01DRAFT_1328561</name>
</gene>
<dbReference type="OrthoDB" id="434240at2759"/>
<sequence>MFKSLTAEILVDQNGKATNFPLLSFRSPNMRAFHMSWLSFMIAFFSWFAVPPLATAISSDLKISASDMYDSNVSAVAVTIVARIVVGPLCEHWGPRRVMVALLVCGSIPAAMVGLVENGAGLIAIRCIIGILGATFVPCQFWATQMFSPARVGTANALVGGWGNMGAGLSYLVLMGIFQGLQRVVSTGIAWRLTFLFPTLACLIVAFMDFFLAVDSPNGDWLAVRRVERDTSVHGDASIQSSGDEEKVQVTKIETYDTNIDRRTVFVLPKDQAHEVGSLQDVRKDETFTQTLASYGRTLMRPTVLILCCQYACSFGIELSIDNIIGSVFLNTYKLEASTAAYIGSIFGLLNICSRFTGGLLSDTLAKKLQLRGRILAQLILMSLEGAFLIGFSFILDENLLYRAIIMMVCFSFFVQAVCGSTYGIVPFVDPANTGKVMGLVGSFGNVGGLVFGLLFKSFGIQYHMSFLILGICTLTSGILGCALLRVQGRMLWN</sequence>
<evidence type="ECO:0000313" key="9">
    <source>
        <dbReference type="EMBL" id="ORX45272.1"/>
    </source>
</evidence>
<feature type="transmembrane region" description="Helical" evidence="7">
    <location>
        <begin position="32"/>
        <end position="49"/>
    </location>
</feature>
<feature type="domain" description="Major facilitator superfamily (MFS) profile" evidence="8">
    <location>
        <begin position="32"/>
        <end position="489"/>
    </location>
</feature>
<feature type="transmembrane region" description="Helical" evidence="7">
    <location>
        <begin position="462"/>
        <end position="485"/>
    </location>
</feature>
<dbReference type="Pfam" id="PF07690">
    <property type="entry name" value="MFS_1"/>
    <property type="match status" value="1"/>
</dbReference>
<evidence type="ECO:0000256" key="1">
    <source>
        <dbReference type="ARBA" id="ARBA00004141"/>
    </source>
</evidence>
<dbReference type="SUPFAM" id="SSF103473">
    <property type="entry name" value="MFS general substrate transporter"/>
    <property type="match status" value="1"/>
</dbReference>
<dbReference type="GO" id="GO:0015112">
    <property type="term" value="F:nitrate transmembrane transporter activity"/>
    <property type="evidence" value="ECO:0007669"/>
    <property type="project" value="InterPro"/>
</dbReference>
<dbReference type="InterPro" id="IPR036259">
    <property type="entry name" value="MFS_trans_sf"/>
</dbReference>
<keyword evidence="10" id="KW-1185">Reference proteome</keyword>
<organism evidence="9 10">
    <name type="scientific">Hesseltinella vesiculosa</name>
    <dbReference type="NCBI Taxonomy" id="101127"/>
    <lineage>
        <taxon>Eukaryota</taxon>
        <taxon>Fungi</taxon>
        <taxon>Fungi incertae sedis</taxon>
        <taxon>Mucoromycota</taxon>
        <taxon>Mucoromycotina</taxon>
        <taxon>Mucoromycetes</taxon>
        <taxon>Mucorales</taxon>
        <taxon>Cunninghamellaceae</taxon>
        <taxon>Hesseltinella</taxon>
    </lineage>
</organism>
<evidence type="ECO:0000259" key="8">
    <source>
        <dbReference type="PROSITE" id="PS50850"/>
    </source>
</evidence>
<evidence type="ECO:0000256" key="7">
    <source>
        <dbReference type="SAM" id="Phobius"/>
    </source>
</evidence>
<keyword evidence="3 7" id="KW-0812">Transmembrane</keyword>
<protein>
    <submittedName>
        <fullName evidence="9">MFS general substrate transporter</fullName>
    </submittedName>
</protein>
<dbReference type="Gene3D" id="1.20.1250.20">
    <property type="entry name" value="MFS general substrate transporter like domains"/>
    <property type="match status" value="2"/>
</dbReference>
<dbReference type="EMBL" id="MCGT01000043">
    <property type="protein sequence ID" value="ORX45272.1"/>
    <property type="molecule type" value="Genomic_DNA"/>
</dbReference>
<dbReference type="PROSITE" id="PS50850">
    <property type="entry name" value="MFS"/>
    <property type="match status" value="1"/>
</dbReference>
<keyword evidence="4 7" id="KW-1133">Transmembrane helix</keyword>
<dbReference type="GO" id="GO:0042128">
    <property type="term" value="P:nitrate assimilation"/>
    <property type="evidence" value="ECO:0007669"/>
    <property type="project" value="UniProtKB-KW"/>
</dbReference>
<reference evidence="9 10" key="1">
    <citation type="submission" date="2016-07" db="EMBL/GenBank/DDBJ databases">
        <title>Pervasive Adenine N6-methylation of Active Genes in Fungi.</title>
        <authorList>
            <consortium name="DOE Joint Genome Institute"/>
            <person name="Mondo S.J."/>
            <person name="Dannebaum R.O."/>
            <person name="Kuo R.C."/>
            <person name="Labutti K."/>
            <person name="Haridas S."/>
            <person name="Kuo A."/>
            <person name="Salamov A."/>
            <person name="Ahrendt S.R."/>
            <person name="Lipzen A."/>
            <person name="Sullivan W."/>
            <person name="Andreopoulos W.B."/>
            <person name="Clum A."/>
            <person name="Lindquist E."/>
            <person name="Daum C."/>
            <person name="Ramamoorthy G.K."/>
            <person name="Gryganskyi A."/>
            <person name="Culley D."/>
            <person name="Magnuson J.K."/>
            <person name="James T.Y."/>
            <person name="O'Malley M.A."/>
            <person name="Stajich J.E."/>
            <person name="Spatafora J.W."/>
            <person name="Visel A."/>
            <person name="Grigoriev I.V."/>
        </authorList>
    </citation>
    <scope>NUCLEOTIDE SEQUENCE [LARGE SCALE GENOMIC DNA]</scope>
    <source>
        <strain evidence="9 10">NRRL 3301</strain>
    </source>
</reference>
<evidence type="ECO:0000256" key="4">
    <source>
        <dbReference type="ARBA" id="ARBA00022989"/>
    </source>
</evidence>
<evidence type="ECO:0000256" key="6">
    <source>
        <dbReference type="ARBA" id="ARBA00023136"/>
    </source>
</evidence>
<name>A0A1X2G569_9FUNG</name>
<feature type="transmembrane region" description="Helical" evidence="7">
    <location>
        <begin position="98"/>
        <end position="116"/>
    </location>
</feature>
<keyword evidence="5" id="KW-0534">Nitrate assimilation</keyword>
<evidence type="ECO:0000256" key="3">
    <source>
        <dbReference type="ARBA" id="ARBA00022692"/>
    </source>
</evidence>
<comment type="subcellular location">
    <subcellularLocation>
        <location evidence="1">Membrane</location>
        <topology evidence="1">Multi-pass membrane protein</topology>
    </subcellularLocation>
</comment>
<dbReference type="PANTHER" id="PTHR23515">
    <property type="entry name" value="HIGH-AFFINITY NITRATE TRANSPORTER 2.3"/>
    <property type="match status" value="1"/>
</dbReference>
<accession>A0A1X2G569</accession>
<evidence type="ECO:0000313" key="10">
    <source>
        <dbReference type="Proteomes" id="UP000242146"/>
    </source>
</evidence>
<feature type="transmembrane region" description="Helical" evidence="7">
    <location>
        <begin position="155"/>
        <end position="177"/>
    </location>
</feature>